<sequence>MTVKEQLLRVLRSRKFWALLAALLTAAGGFASGEMSVWQAVQAAIAALAVYSTGVALEDSLKGAERGS</sequence>
<gene>
    <name evidence="1" type="ORF">ADN00_13940</name>
</gene>
<dbReference type="EMBL" id="LGCL01000033">
    <property type="protein sequence ID" value="KPL74102.1"/>
    <property type="molecule type" value="Genomic_DNA"/>
</dbReference>
<keyword evidence="2" id="KW-1185">Reference proteome</keyword>
<evidence type="ECO:0000313" key="1">
    <source>
        <dbReference type="EMBL" id="KPL74102.1"/>
    </source>
</evidence>
<dbReference type="AlphaFoldDB" id="A0A0P6WV13"/>
<organism evidence="1 2">
    <name type="scientific">Ornatilinea apprima</name>
    <dbReference type="NCBI Taxonomy" id="1134406"/>
    <lineage>
        <taxon>Bacteria</taxon>
        <taxon>Bacillati</taxon>
        <taxon>Chloroflexota</taxon>
        <taxon>Anaerolineae</taxon>
        <taxon>Anaerolineales</taxon>
        <taxon>Anaerolineaceae</taxon>
        <taxon>Ornatilinea</taxon>
    </lineage>
</organism>
<comment type="caution">
    <text evidence="1">The sequence shown here is derived from an EMBL/GenBank/DDBJ whole genome shotgun (WGS) entry which is preliminary data.</text>
</comment>
<evidence type="ECO:0000313" key="2">
    <source>
        <dbReference type="Proteomes" id="UP000050417"/>
    </source>
</evidence>
<dbReference type="STRING" id="1134406.ADN00_13940"/>
<accession>A0A0P6WV13</accession>
<reference evidence="1 2" key="1">
    <citation type="submission" date="2015-07" db="EMBL/GenBank/DDBJ databases">
        <title>Genome sequence of Ornatilinea apprima DSM 23815.</title>
        <authorList>
            <person name="Hemp J."/>
            <person name="Ward L.M."/>
            <person name="Pace L.A."/>
            <person name="Fischer W.W."/>
        </authorList>
    </citation>
    <scope>NUCLEOTIDE SEQUENCE [LARGE SCALE GENOMIC DNA]</scope>
    <source>
        <strain evidence="1 2">P3M-1</strain>
    </source>
</reference>
<protein>
    <submittedName>
        <fullName evidence="1">Uncharacterized protein</fullName>
    </submittedName>
</protein>
<dbReference type="Proteomes" id="UP000050417">
    <property type="component" value="Unassembled WGS sequence"/>
</dbReference>
<proteinExistence type="predicted"/>
<name>A0A0P6WV13_9CHLR</name>
<dbReference type="RefSeq" id="WP_075063639.1">
    <property type="nucleotide sequence ID" value="NZ_LGCL01000033.1"/>
</dbReference>